<dbReference type="InterPro" id="IPR001227">
    <property type="entry name" value="Ac_transferase_dom_sf"/>
</dbReference>
<proteinExistence type="predicted"/>
<dbReference type="InterPro" id="IPR016035">
    <property type="entry name" value="Acyl_Trfase/lysoPLipase"/>
</dbReference>
<dbReference type="Pfam" id="PF08659">
    <property type="entry name" value="KR"/>
    <property type="match status" value="1"/>
</dbReference>
<dbReference type="Gene3D" id="3.40.366.10">
    <property type="entry name" value="Malonyl-Coenzyme A Acyl Carrier Protein, domain 2"/>
    <property type="match status" value="1"/>
</dbReference>
<evidence type="ECO:0000256" key="6">
    <source>
        <dbReference type="ARBA" id="ARBA00023268"/>
    </source>
</evidence>
<comment type="cofactor">
    <cofactor evidence="1">
        <name>pantetheine 4'-phosphate</name>
        <dbReference type="ChEBI" id="CHEBI:47942"/>
    </cofactor>
</comment>
<dbReference type="InterPro" id="IPR036736">
    <property type="entry name" value="ACP-like_sf"/>
</dbReference>
<evidence type="ECO:0000256" key="5">
    <source>
        <dbReference type="ARBA" id="ARBA00023194"/>
    </source>
</evidence>
<dbReference type="InterPro" id="IPR014030">
    <property type="entry name" value="Ketoacyl_synth_N"/>
</dbReference>
<dbReference type="InterPro" id="IPR015083">
    <property type="entry name" value="NorB/c/GfsB-D-like_docking"/>
</dbReference>
<keyword evidence="3" id="KW-0597">Phosphoprotein</keyword>
<dbReference type="PROSITE" id="PS50075">
    <property type="entry name" value="CARRIER"/>
    <property type="match status" value="1"/>
</dbReference>
<dbReference type="SMART" id="SM01294">
    <property type="entry name" value="PKS_PP_betabranch"/>
    <property type="match status" value="1"/>
</dbReference>
<keyword evidence="4" id="KW-0808">Transferase</keyword>
<dbReference type="InterPro" id="IPR016036">
    <property type="entry name" value="Malonyl_transacylase_ACP-bd"/>
</dbReference>
<feature type="region of interest" description="Disordered" evidence="8">
    <location>
        <begin position="68"/>
        <end position="92"/>
    </location>
</feature>
<dbReference type="CDD" id="cd08952">
    <property type="entry name" value="KR_1_SDR_x"/>
    <property type="match status" value="1"/>
</dbReference>
<dbReference type="SUPFAM" id="SSF47336">
    <property type="entry name" value="ACP-like"/>
    <property type="match status" value="1"/>
</dbReference>
<dbReference type="Pfam" id="PF00698">
    <property type="entry name" value="Acyl_transf_1"/>
    <property type="match status" value="1"/>
</dbReference>
<sequence>MTNEAQLRDYLKRVTVDLHTTRRKLRQVEAREQEPVAIVGMSCRLPGDVRTPDDFWDLLVSGTDAVTDWPTDRGWPAPEAESGPDGDRRRGGFVPDADRFDPAFFDISPREALAMDPQQRLLLEVAWEAFERAGIDPTTLRGSRSGVFVGCSDQGYASGLREVPDDVRGHLLTGNSMSVLSGRVAYALGLEGPAVTVDTACSSSLVALHLAAQSLRSRECSLAVVGGVTVMSGPGAFIEFGRQGGLSGDGRCKAFSDDADGTGWAEGAGTIIVERLSDARRNGHQVLAVLRGSAVNQDGASNGLTAPNGLSQQRVILAALANAGLPATEVDAVEAHGTGTALGDPIEAQALLATYGQARSDERPLLLGSVKSNIGHTQAAAGVVGVIKSVLALRHGVLPPTLHADRPSTHVDWTAGNVKLLHEATDWPHTGHPRRVGVSAFGLSGTNAHVVIEQAPELTTDEPAPDTAPRALLPVLPWLLSARDEESLRAQAGRLATHLTAHPDTDLYDLAASLATTRTSFEHRAVVQGGDRAELLADLAALARGGEQSGTRTLVGTTREGRTAFLFSGQGAQRPGMGRELYEAFPVFAEAFDAVCAQVGEELREVVFGDDTERLNRTEWTQPALFAVEVALFRLVESLGVRPDFLVGHSVGEIAAAHVAGVMSLEDACALVVARGRLMQELPSGGVMVAVEAAEAEVLALLEDHAGEVSIAAVNGPRAVVIAGVEAAVEQAVSVLKEQGRRTTRLRVSHAFHSPLMDPMLEAFREVAERIDYAPPSIPVVSNVTGQLTTEGELASAEYWVRHVRQAVRFADGVGVLAAEGVTRFVEIGPDGTLTALAQNCAPDSDALYVPVLRGKSPEAHTLVTALSLFHLRGGAVDWNALLPGARTVELPTYAFRRDRYWLERSYTQDGSAATDSGPHHRVVWRTVAGLPEGKRLSGRWLFVRPVSLEGDDGWDGALTEALAAAGAELAVVEHHRLDTRAEFARRIAAAAEDGQVSGVVSTLALAHGESEGVPLGVLATAVLTQALGDAGVGAPVWTLTRGAVTATADDPAPDPDQAAVWGLGRVAALEHPDRWGGLADLPLTLDRRSATRLVALLADGEREDQAAVRPGGLLGRRLVAAPVRAEAAWQPAGTVLVTGGTGALGARVARWAARNGAAHLVLVSRSGDRAPGAEELRAELRDLGAETTFAALDLADRSSLAALLEAHPVDAVVHTAGVLEDGVLDGLTPGAFSSVFAAKVTGARHLDELTRNRDLSAFVLFSSFAGTVGSAGQANYAAANALLDALAERRRSAGLPATSIAWGPWAGGGMAADADAEDRQLRGGVGLLGPDQALDALAACAGDAPAATLVADIHWDRFGPAFTAVRRSPLLTEVFRAPTGPGTSAETVTTGLRARLQDLDPESRRRALLTEVRARAAAALGHAGPEQVGADRAFRDLGVDSLIAVELRNVLAAASGVPLPATAVFDHPTPQALAAFLYAELFGDDVVTAVGAESNTVVAVDEPVAIVGMACRFPGGVESPEDLWHLLADGRDGIGDFPADRGWDLDLLFAPDPDNPYASRTARGGFLSGVGGFDAEFFGVSPREALAMDPQQRL</sequence>
<dbReference type="Pfam" id="PF02801">
    <property type="entry name" value="Ketoacyl-synt_C"/>
    <property type="match status" value="1"/>
</dbReference>
<dbReference type="Gene3D" id="1.10.1200.10">
    <property type="entry name" value="ACP-like"/>
    <property type="match status" value="1"/>
</dbReference>
<feature type="domain" description="Ketosynthase family 3 (KS3)" evidence="10">
    <location>
        <begin position="1502"/>
        <end position="1595"/>
    </location>
</feature>
<dbReference type="SUPFAM" id="SSF53901">
    <property type="entry name" value="Thiolase-like"/>
    <property type="match status" value="2"/>
</dbReference>
<keyword evidence="2" id="KW-0596">Phosphopantetheine</keyword>
<dbReference type="InterPro" id="IPR020806">
    <property type="entry name" value="PKS_PP-bd"/>
</dbReference>
<evidence type="ECO:0000259" key="10">
    <source>
        <dbReference type="PROSITE" id="PS52004"/>
    </source>
</evidence>
<dbReference type="SUPFAM" id="SSF52151">
    <property type="entry name" value="FabD/lysophospholipase-like"/>
    <property type="match status" value="1"/>
</dbReference>
<dbReference type="InterPro" id="IPR016039">
    <property type="entry name" value="Thiolase-like"/>
</dbReference>
<dbReference type="Pfam" id="PF00109">
    <property type="entry name" value="ketoacyl-synt"/>
    <property type="match status" value="2"/>
</dbReference>
<reference evidence="11 12" key="1">
    <citation type="submission" date="2024-09" db="EMBL/GenBank/DDBJ databases">
        <title>The Natural Products Discovery Center: Release of the First 8490 Sequenced Strains for Exploring Actinobacteria Biosynthetic Diversity.</title>
        <authorList>
            <person name="Kalkreuter E."/>
            <person name="Kautsar S.A."/>
            <person name="Yang D."/>
            <person name="Bader C.D."/>
            <person name="Teijaro C.N."/>
            <person name="Fluegel L."/>
            <person name="Davis C.M."/>
            <person name="Simpson J.R."/>
            <person name="Lauterbach L."/>
            <person name="Steele A.D."/>
            <person name="Gui C."/>
            <person name="Meng S."/>
            <person name="Li G."/>
            <person name="Viehrig K."/>
            <person name="Ye F."/>
            <person name="Su P."/>
            <person name="Kiefer A.F."/>
            <person name="Nichols A."/>
            <person name="Cepeda A.J."/>
            <person name="Yan W."/>
            <person name="Fan B."/>
            <person name="Jiang Y."/>
            <person name="Adhikari A."/>
            <person name="Zheng C.-J."/>
            <person name="Schuster L."/>
            <person name="Cowan T.M."/>
            <person name="Smanski M.J."/>
            <person name="Chevrette M.G."/>
            <person name="De Carvalho L.P.S."/>
            <person name="Shen B."/>
        </authorList>
    </citation>
    <scope>NUCLEOTIDE SEQUENCE [LARGE SCALE GENOMIC DNA]</scope>
    <source>
        <strain evidence="11 12">NPDC058328</strain>
    </source>
</reference>
<dbReference type="Pfam" id="PF16197">
    <property type="entry name" value="KAsynt_C_assoc"/>
    <property type="match status" value="1"/>
</dbReference>
<keyword evidence="12" id="KW-1185">Reference proteome</keyword>
<dbReference type="EMBL" id="JBHVZQ010000083">
    <property type="protein sequence ID" value="MFF1279007.1"/>
    <property type="molecule type" value="Genomic_DNA"/>
</dbReference>
<evidence type="ECO:0000313" key="11">
    <source>
        <dbReference type="EMBL" id="MFF1279007.1"/>
    </source>
</evidence>
<dbReference type="Pfam" id="PF00550">
    <property type="entry name" value="PP-binding"/>
    <property type="match status" value="1"/>
</dbReference>
<dbReference type="PANTHER" id="PTHR43775:SF51">
    <property type="entry name" value="INACTIVE PHENOLPHTHIOCEROL SYNTHESIS POLYKETIDE SYNTHASE TYPE I PKS1-RELATED"/>
    <property type="match status" value="1"/>
</dbReference>
<gene>
    <name evidence="11" type="ORF">ACFVZC_37530</name>
</gene>
<feature type="domain" description="Ketosynthase family 3 (KS3)" evidence="10">
    <location>
        <begin position="33"/>
        <end position="454"/>
    </location>
</feature>
<dbReference type="InterPro" id="IPR009081">
    <property type="entry name" value="PP-bd_ACP"/>
</dbReference>
<dbReference type="Proteomes" id="UP001601627">
    <property type="component" value="Unassembled WGS sequence"/>
</dbReference>
<evidence type="ECO:0000256" key="7">
    <source>
        <dbReference type="ARBA" id="ARBA00023315"/>
    </source>
</evidence>
<dbReference type="InterPro" id="IPR014043">
    <property type="entry name" value="Acyl_transferase_dom"/>
</dbReference>
<dbReference type="InterPro" id="IPR057326">
    <property type="entry name" value="KR_dom"/>
</dbReference>
<dbReference type="Gene3D" id="3.40.47.10">
    <property type="match status" value="2"/>
</dbReference>
<protein>
    <submittedName>
        <fullName evidence="11">SDR family NAD(P)-dependent oxidoreductase</fullName>
    </submittedName>
</protein>
<dbReference type="InterPro" id="IPR020841">
    <property type="entry name" value="PKS_Beta-ketoAc_synthase_dom"/>
</dbReference>
<accession>A0ABW6QIE3</accession>
<evidence type="ECO:0000259" key="9">
    <source>
        <dbReference type="PROSITE" id="PS50075"/>
    </source>
</evidence>
<dbReference type="SMART" id="SM00827">
    <property type="entry name" value="PKS_AT"/>
    <property type="match status" value="1"/>
</dbReference>
<dbReference type="SMART" id="SM00825">
    <property type="entry name" value="PKS_KS"/>
    <property type="match status" value="1"/>
</dbReference>
<dbReference type="SUPFAM" id="SSF51735">
    <property type="entry name" value="NAD(P)-binding Rossmann-fold domains"/>
    <property type="match status" value="2"/>
</dbReference>
<dbReference type="InterPro" id="IPR013968">
    <property type="entry name" value="PKS_KR"/>
</dbReference>
<dbReference type="Pfam" id="PF08990">
    <property type="entry name" value="Docking"/>
    <property type="match status" value="1"/>
</dbReference>
<dbReference type="Gene3D" id="3.40.50.720">
    <property type="entry name" value="NAD(P)-binding Rossmann-like Domain"/>
    <property type="match status" value="1"/>
</dbReference>
<evidence type="ECO:0000256" key="2">
    <source>
        <dbReference type="ARBA" id="ARBA00022450"/>
    </source>
</evidence>
<dbReference type="InterPro" id="IPR050091">
    <property type="entry name" value="PKS_NRPS_Biosynth_Enz"/>
</dbReference>
<dbReference type="InterPro" id="IPR032821">
    <property type="entry name" value="PKS_assoc"/>
</dbReference>
<dbReference type="InterPro" id="IPR014031">
    <property type="entry name" value="Ketoacyl_synth_C"/>
</dbReference>
<feature type="domain" description="Carrier" evidence="9">
    <location>
        <begin position="1407"/>
        <end position="1482"/>
    </location>
</feature>
<dbReference type="Gene3D" id="3.30.70.3290">
    <property type="match status" value="1"/>
</dbReference>
<dbReference type="SUPFAM" id="SSF101173">
    <property type="entry name" value="Docking domain B of the erythromycin polyketide synthase (DEBS)"/>
    <property type="match status" value="1"/>
</dbReference>
<evidence type="ECO:0000256" key="3">
    <source>
        <dbReference type="ARBA" id="ARBA00022553"/>
    </source>
</evidence>
<dbReference type="InterPro" id="IPR036291">
    <property type="entry name" value="NAD(P)-bd_dom_sf"/>
</dbReference>
<dbReference type="PROSITE" id="PS52004">
    <property type="entry name" value="KS3_2"/>
    <property type="match status" value="2"/>
</dbReference>
<keyword evidence="5" id="KW-0045">Antibiotic biosynthesis</keyword>
<dbReference type="InterPro" id="IPR036299">
    <property type="entry name" value="Polyketide_synth_docking_sf"/>
</dbReference>
<comment type="caution">
    <text evidence="11">The sequence shown here is derived from an EMBL/GenBank/DDBJ whole genome shotgun (WGS) entry which is preliminary data.</text>
</comment>
<dbReference type="InterPro" id="IPR018201">
    <property type="entry name" value="Ketoacyl_synth_AS"/>
</dbReference>
<evidence type="ECO:0000256" key="1">
    <source>
        <dbReference type="ARBA" id="ARBA00001957"/>
    </source>
</evidence>
<dbReference type="CDD" id="cd00833">
    <property type="entry name" value="PKS"/>
    <property type="match status" value="1"/>
</dbReference>
<dbReference type="RefSeq" id="WP_388241967.1">
    <property type="nucleotide sequence ID" value="NZ_JBHVZQ010000083.1"/>
</dbReference>
<keyword evidence="6" id="KW-0511">Multifunctional enzyme</keyword>
<evidence type="ECO:0000256" key="4">
    <source>
        <dbReference type="ARBA" id="ARBA00022679"/>
    </source>
</evidence>
<evidence type="ECO:0000256" key="8">
    <source>
        <dbReference type="SAM" id="MobiDB-lite"/>
    </source>
</evidence>
<dbReference type="SUPFAM" id="SSF55048">
    <property type="entry name" value="Probable ACP-binding domain of malonyl-CoA ACP transacylase"/>
    <property type="match status" value="1"/>
</dbReference>
<keyword evidence="7" id="KW-0012">Acyltransferase</keyword>
<dbReference type="SMART" id="SM00823">
    <property type="entry name" value="PKS_PP"/>
    <property type="match status" value="1"/>
</dbReference>
<evidence type="ECO:0000313" key="12">
    <source>
        <dbReference type="Proteomes" id="UP001601627"/>
    </source>
</evidence>
<organism evidence="11 12">
    <name type="scientific">Streptomyces marokkonensis</name>
    <dbReference type="NCBI Taxonomy" id="324855"/>
    <lineage>
        <taxon>Bacteria</taxon>
        <taxon>Bacillati</taxon>
        <taxon>Actinomycetota</taxon>
        <taxon>Actinomycetes</taxon>
        <taxon>Kitasatosporales</taxon>
        <taxon>Streptomycetaceae</taxon>
        <taxon>Streptomyces</taxon>
    </lineage>
</organism>
<dbReference type="SMART" id="SM00822">
    <property type="entry name" value="PKS_KR"/>
    <property type="match status" value="1"/>
</dbReference>
<name>A0ABW6QIE3_9ACTN</name>
<dbReference type="PANTHER" id="PTHR43775">
    <property type="entry name" value="FATTY ACID SYNTHASE"/>
    <property type="match status" value="1"/>
</dbReference>
<dbReference type="PROSITE" id="PS00606">
    <property type="entry name" value="KS3_1"/>
    <property type="match status" value="1"/>
</dbReference>
<feature type="non-terminal residue" evidence="11">
    <location>
        <position position="1595"/>
    </location>
</feature>